<evidence type="ECO:0000313" key="1">
    <source>
        <dbReference type="EMBL" id="EEB11907.1"/>
    </source>
</evidence>
<name>E0VEV1_PEDHC</name>
<dbReference type="GeneID" id="8234399"/>
<protein>
    <submittedName>
        <fullName evidence="1 2">Uncharacterized protein</fullName>
    </submittedName>
</protein>
<dbReference type="EMBL" id="DS235099">
    <property type="protein sequence ID" value="EEB11907.1"/>
    <property type="molecule type" value="Genomic_DNA"/>
</dbReference>
<gene>
    <name evidence="2" type="primary">8234399</name>
    <name evidence="1" type="ORF">Phum_PHUM140830</name>
</gene>
<dbReference type="EMBL" id="AAZO01001622">
    <property type="status" value="NOT_ANNOTATED_CDS"/>
    <property type="molecule type" value="Genomic_DNA"/>
</dbReference>
<organism>
    <name type="scientific">Pediculus humanus subsp. corporis</name>
    <name type="common">Body louse</name>
    <dbReference type="NCBI Taxonomy" id="121224"/>
    <lineage>
        <taxon>Eukaryota</taxon>
        <taxon>Metazoa</taxon>
        <taxon>Ecdysozoa</taxon>
        <taxon>Arthropoda</taxon>
        <taxon>Hexapoda</taxon>
        <taxon>Insecta</taxon>
        <taxon>Pterygota</taxon>
        <taxon>Neoptera</taxon>
        <taxon>Paraneoptera</taxon>
        <taxon>Psocodea</taxon>
        <taxon>Troctomorpha</taxon>
        <taxon>Phthiraptera</taxon>
        <taxon>Anoplura</taxon>
        <taxon>Pediculidae</taxon>
        <taxon>Pediculus</taxon>
    </lineage>
</organism>
<sequence length="233" mass="25156">MACKMCSMCGGPTQQPNFQKLVDPYPRNYDTILGSEPRNCARLNPCAGNLGPPIQLCLPAVYSCPASNQGRHNPGQQPCVVNVPRDCPKPCPQIICEPCPPQPPTKVWLIKSSPMPQKVGLSSLLLFLLSCCIPIGGGPSCSGYNSSQAKIMLCLPCSPQLTETNPQKKVCGINTCGNKKNVGKYLPPPAKRICPPHCIHRSDLKGGRPCTWYEGIPCIAHCFETPNDPNSKC</sequence>
<reference evidence="2" key="3">
    <citation type="submission" date="2020-05" db="UniProtKB">
        <authorList>
            <consortium name="EnsemblMetazoa"/>
        </authorList>
    </citation>
    <scope>IDENTIFICATION</scope>
    <source>
        <strain evidence="2">USDA</strain>
    </source>
</reference>
<dbReference type="InParanoid" id="E0VEV1"/>
<evidence type="ECO:0000313" key="2">
    <source>
        <dbReference type="EnsemblMetazoa" id="PHUM140830-PA"/>
    </source>
</evidence>
<dbReference type="Proteomes" id="UP000009046">
    <property type="component" value="Unassembled WGS sequence"/>
</dbReference>
<dbReference type="AlphaFoldDB" id="E0VEV1"/>
<dbReference type="EnsemblMetazoa" id="PHUM140830-RA">
    <property type="protein sequence ID" value="PHUM140830-PA"/>
    <property type="gene ID" value="PHUM140830"/>
</dbReference>
<keyword evidence="3" id="KW-1185">Reference proteome</keyword>
<dbReference type="KEGG" id="phu:Phum_PHUM140830"/>
<dbReference type="VEuPathDB" id="VectorBase:PHUM140830"/>
<proteinExistence type="predicted"/>
<dbReference type="HOGENOM" id="CLU_1191130_0_0_1"/>
<reference evidence="1" key="2">
    <citation type="submission" date="2007-04" db="EMBL/GenBank/DDBJ databases">
        <title>The genome of the human body louse.</title>
        <authorList>
            <consortium name="The Human Body Louse Genome Consortium"/>
            <person name="Kirkness E."/>
            <person name="Walenz B."/>
            <person name="Hass B."/>
            <person name="Bruggner R."/>
            <person name="Strausberg R."/>
        </authorList>
    </citation>
    <scope>NUCLEOTIDE SEQUENCE</scope>
    <source>
        <strain evidence="1">USDA</strain>
    </source>
</reference>
<accession>E0VEV1</accession>
<reference evidence="1" key="1">
    <citation type="submission" date="2007-04" db="EMBL/GenBank/DDBJ databases">
        <title>Annotation of Pediculus humanus corporis strain USDA.</title>
        <authorList>
            <person name="Kirkness E."/>
            <person name="Hannick L."/>
            <person name="Hass B."/>
            <person name="Bruggner R."/>
            <person name="Lawson D."/>
            <person name="Bidwell S."/>
            <person name="Joardar V."/>
            <person name="Caler E."/>
            <person name="Walenz B."/>
            <person name="Inman J."/>
            <person name="Schobel S."/>
            <person name="Galinsky K."/>
            <person name="Amedeo P."/>
            <person name="Strausberg R."/>
        </authorList>
    </citation>
    <scope>NUCLEOTIDE SEQUENCE</scope>
    <source>
        <strain evidence="1">USDA</strain>
    </source>
</reference>
<dbReference type="RefSeq" id="XP_002424645.1">
    <property type="nucleotide sequence ID" value="XM_002424600.1"/>
</dbReference>
<dbReference type="CTD" id="8234399"/>
<evidence type="ECO:0000313" key="3">
    <source>
        <dbReference type="Proteomes" id="UP000009046"/>
    </source>
</evidence>